<keyword evidence="2" id="KW-1185">Reference proteome</keyword>
<gene>
    <name evidence="1" type="ORF">QQF32_17930</name>
</gene>
<proteinExistence type="predicted"/>
<name>A0AAP4D4N8_9ENTR</name>
<organism evidence="1 2">
    <name type="scientific">Lelliottia wanjuensis</name>
    <dbReference type="NCBI Taxonomy" id="3050585"/>
    <lineage>
        <taxon>Bacteria</taxon>
        <taxon>Pseudomonadati</taxon>
        <taxon>Pseudomonadota</taxon>
        <taxon>Gammaproteobacteria</taxon>
        <taxon>Enterobacterales</taxon>
        <taxon>Enterobacteriaceae</taxon>
        <taxon>Lelliottia</taxon>
    </lineage>
</organism>
<dbReference type="Proteomes" id="UP001223214">
    <property type="component" value="Unassembled WGS sequence"/>
</dbReference>
<protein>
    <submittedName>
        <fullName evidence="1">Uncharacterized protein</fullName>
    </submittedName>
</protein>
<evidence type="ECO:0000313" key="2">
    <source>
        <dbReference type="Proteomes" id="UP001223214"/>
    </source>
</evidence>
<comment type="caution">
    <text evidence="1">The sequence shown here is derived from an EMBL/GenBank/DDBJ whole genome shotgun (WGS) entry which is preliminary data.</text>
</comment>
<accession>A0AAP4D4N8</accession>
<reference evidence="1 2" key="1">
    <citation type="submission" date="2023-06" db="EMBL/GenBank/DDBJ databases">
        <title>Identification and characterization of antibiotic-resistant Gram-negative bacteria.</title>
        <authorList>
            <person name="Cho G.-S."/>
            <person name="Lee J."/>
            <person name="Tai E."/>
            <person name="Jeong S."/>
            <person name="Kim I."/>
            <person name="Kim B.-E."/>
            <person name="Jeong M.-I."/>
            <person name="Oh K.-K."/>
            <person name="Franz C.M.A.P."/>
        </authorList>
    </citation>
    <scope>NUCLEOTIDE SEQUENCE [LARGE SCALE GENOMIC DNA]</scope>
    <source>
        <strain evidence="1 2">V106_12</strain>
    </source>
</reference>
<sequence>MKTNYWILLAVVGGIFSQPVFAISEAYRAQLEQSGCTQVDEANGTCHVGHTRHHHRDEESTGNIAREIDSNIAGKYQGEAVDYMEDAGWHSTNGERTRWRKNGYTAEFDMTSSGKLEGVSVR</sequence>
<dbReference type="RefSeq" id="WP_285150013.1">
    <property type="nucleotide sequence ID" value="NZ_JASSOM010000066.1"/>
</dbReference>
<dbReference type="EMBL" id="JASSOM010000066">
    <property type="protein sequence ID" value="MDK9365079.1"/>
    <property type="molecule type" value="Genomic_DNA"/>
</dbReference>
<dbReference type="AlphaFoldDB" id="A0AAP4D4N8"/>
<evidence type="ECO:0000313" key="1">
    <source>
        <dbReference type="EMBL" id="MDK9365079.1"/>
    </source>
</evidence>